<dbReference type="Proteomes" id="UP000680158">
    <property type="component" value="Unassembled WGS sequence"/>
</dbReference>
<evidence type="ECO:0000313" key="1">
    <source>
        <dbReference type="EMBL" id="MBR7747433.1"/>
    </source>
</evidence>
<protein>
    <submittedName>
        <fullName evidence="1">Uncharacterized protein</fullName>
    </submittedName>
</protein>
<keyword evidence="2" id="KW-1185">Reference proteome</keyword>
<dbReference type="AlphaFoldDB" id="A0A941DEM3"/>
<gene>
    <name evidence="1" type="ORF">KDM92_12645</name>
</gene>
<dbReference type="EMBL" id="JAGSPM010000007">
    <property type="protein sequence ID" value="MBR7747433.1"/>
    <property type="molecule type" value="Genomic_DNA"/>
</dbReference>
<accession>A0A941DEM3</accession>
<name>A0A941DEM3_9BURK</name>
<comment type="caution">
    <text evidence="1">The sequence shown here is derived from an EMBL/GenBank/DDBJ whole genome shotgun (WGS) entry which is preliminary data.</text>
</comment>
<proteinExistence type="predicted"/>
<dbReference type="RefSeq" id="WP_212684826.1">
    <property type="nucleotide sequence ID" value="NZ_JAGSPM010000007.1"/>
</dbReference>
<evidence type="ECO:0000313" key="2">
    <source>
        <dbReference type="Proteomes" id="UP000680158"/>
    </source>
</evidence>
<reference evidence="1 2" key="1">
    <citation type="submission" date="2021-04" db="EMBL/GenBank/DDBJ databases">
        <title>novel species isolated from subtropical streams in China.</title>
        <authorList>
            <person name="Lu H."/>
        </authorList>
    </citation>
    <scope>NUCLEOTIDE SEQUENCE [LARGE SCALE GENOMIC DNA]</scope>
    <source>
        <strain evidence="1 2">BYS107W</strain>
    </source>
</reference>
<sequence length="179" mass="20558">MKALVMRNRAIQMSSIEKEAATKALQECIHGVDEKNQKSWMRFLRNLFSLEDGEIAEIGTRIPRSGPFHRFHMAMEQALFDAQDRFNEFEQFRNWLKIGSGHVVWVPGAKGGIVPLPKSISYIDLEESAMREFHQNMLAFLRGAHAAPYLWKHLGEKSHDMMASVLVEFEDRSVARRAA</sequence>
<organism evidence="1 2">
    <name type="scientific">Undibacterium baiyunense</name>
    <dbReference type="NCBI Taxonomy" id="2828731"/>
    <lineage>
        <taxon>Bacteria</taxon>
        <taxon>Pseudomonadati</taxon>
        <taxon>Pseudomonadota</taxon>
        <taxon>Betaproteobacteria</taxon>
        <taxon>Burkholderiales</taxon>
        <taxon>Oxalobacteraceae</taxon>
        <taxon>Undibacterium</taxon>
    </lineage>
</organism>